<dbReference type="InterPro" id="IPR038352">
    <property type="entry name" value="Imelysin_sf"/>
</dbReference>
<feature type="signal peptide" evidence="3">
    <location>
        <begin position="1"/>
        <end position="18"/>
    </location>
</feature>
<dbReference type="InterPro" id="IPR018976">
    <property type="entry name" value="Imelysin-like"/>
</dbReference>
<evidence type="ECO:0000313" key="6">
    <source>
        <dbReference type="Proteomes" id="UP001062165"/>
    </source>
</evidence>
<dbReference type="RefSeq" id="WP_263051855.1">
    <property type="nucleotide sequence ID" value="NZ_CP106735.1"/>
</dbReference>
<feature type="domain" description="Imelysin-like" evidence="4">
    <location>
        <begin position="44"/>
        <end position="373"/>
    </location>
</feature>
<dbReference type="PROSITE" id="PS51257">
    <property type="entry name" value="PROKAR_LIPOPROTEIN"/>
    <property type="match status" value="1"/>
</dbReference>
<comment type="subcellular location">
    <subcellularLocation>
        <location evidence="1">Cell envelope</location>
    </subcellularLocation>
</comment>
<feature type="chain" id="PRO_5045465337" evidence="3">
    <location>
        <begin position="19"/>
        <end position="391"/>
    </location>
</feature>
<gene>
    <name evidence="5" type="ORF">N7E81_03270</name>
</gene>
<dbReference type="Gene3D" id="1.20.1420.20">
    <property type="entry name" value="M75 peptidase, HXXE motif"/>
    <property type="match status" value="1"/>
</dbReference>
<evidence type="ECO:0000256" key="1">
    <source>
        <dbReference type="ARBA" id="ARBA00004196"/>
    </source>
</evidence>
<reference evidence="5" key="1">
    <citation type="submission" date="2022-10" db="EMBL/GenBank/DDBJ databases">
        <title>Comparative genomics and taxonomic characterization of three novel marine species of genus Reichenbachiella exhibiting antioxidant and polysaccharide degradation activities.</title>
        <authorList>
            <person name="Muhammad N."/>
            <person name="Lee Y.-J."/>
            <person name="Ko J."/>
            <person name="Kim S.-G."/>
        </authorList>
    </citation>
    <scope>NUCLEOTIDE SEQUENCE</scope>
    <source>
        <strain evidence="5">Wsw4-B4</strain>
    </source>
</reference>
<dbReference type="Proteomes" id="UP001062165">
    <property type="component" value="Chromosome"/>
</dbReference>
<evidence type="ECO:0000256" key="2">
    <source>
        <dbReference type="ARBA" id="ARBA00022729"/>
    </source>
</evidence>
<evidence type="ECO:0000256" key="3">
    <source>
        <dbReference type="SAM" id="SignalP"/>
    </source>
</evidence>
<evidence type="ECO:0000259" key="4">
    <source>
        <dbReference type="Pfam" id="PF09375"/>
    </source>
</evidence>
<dbReference type="CDD" id="cd14657">
    <property type="entry name" value="Imelysin_IrpA-like"/>
    <property type="match status" value="1"/>
</dbReference>
<protein>
    <submittedName>
        <fullName evidence="5">Peptidase m75, imelysin</fullName>
    </submittedName>
</protein>
<dbReference type="EMBL" id="CP106735">
    <property type="protein sequence ID" value="UXX80125.1"/>
    <property type="molecule type" value="Genomic_DNA"/>
</dbReference>
<organism evidence="5 6">
    <name type="scientific">Reichenbachiella carrageenanivorans</name>
    <dbReference type="NCBI Taxonomy" id="2979869"/>
    <lineage>
        <taxon>Bacteria</taxon>
        <taxon>Pseudomonadati</taxon>
        <taxon>Bacteroidota</taxon>
        <taxon>Cytophagia</taxon>
        <taxon>Cytophagales</taxon>
        <taxon>Reichenbachiellaceae</taxon>
        <taxon>Reichenbachiella</taxon>
    </lineage>
</organism>
<keyword evidence="2 3" id="KW-0732">Signal</keyword>
<sequence>MKNILFIFSMIAMLFLAACDDDGETSQKETTLQKAIENYADLVYASYLDTHTDAVALQTAINSFVASPDVTTHAAAKQAWLDARETYGQTEAFRFYGGPIDDEDGPEGQLNAWPLDESHIDYVTVSDAENAGTNIINNTADFPTITKEVIADQNENGGEANVSSGYHAIEFLLWGQDVSDGPGGGERDFTDYTTASNADRRGTYLKEATALVVDDLASLLAEWEEGGSYRTIFTAADNADNSLKDIVSALGKLSKGELAGERMYTAYDLRSKEDEHSCFSDNTHRDIVTNALGIQNVYEGVYVSTNGSSVSGTSIKEVLALENEELANSISEKMTASLKACTQIQAPFDQEFLNEEGRKRILAAITLLREQGDLLAEGAEALGFEFDPEDI</sequence>
<name>A0ABY6D1T4_9BACT</name>
<accession>A0ABY6D1T4</accession>
<keyword evidence="6" id="KW-1185">Reference proteome</keyword>
<evidence type="ECO:0000313" key="5">
    <source>
        <dbReference type="EMBL" id="UXX80125.1"/>
    </source>
</evidence>
<dbReference type="Pfam" id="PF09375">
    <property type="entry name" value="Peptidase_M75"/>
    <property type="match status" value="1"/>
</dbReference>
<proteinExistence type="predicted"/>